<keyword evidence="1" id="KW-0812">Transmembrane</keyword>
<reference evidence="5" key="1">
    <citation type="submission" date="2016-09" db="EMBL/GenBank/DDBJ databases">
        <authorList>
            <person name="Varghese N."/>
            <person name="Submissions S."/>
        </authorList>
    </citation>
    <scope>NUCLEOTIDE SEQUENCE [LARGE SCALE GENOMIC DNA]</scope>
    <source>
        <strain evidence="5">ANC 4466</strain>
    </source>
</reference>
<keyword evidence="1" id="KW-1133">Transmembrane helix</keyword>
<dbReference type="InterPro" id="IPR006860">
    <property type="entry name" value="FecR"/>
</dbReference>
<evidence type="ECO:0000256" key="1">
    <source>
        <dbReference type="SAM" id="Phobius"/>
    </source>
</evidence>
<protein>
    <submittedName>
        <fullName evidence="4">FecR family protein</fullName>
    </submittedName>
</protein>
<evidence type="ECO:0000313" key="5">
    <source>
        <dbReference type="Proteomes" id="UP000219042"/>
    </source>
</evidence>
<dbReference type="InterPro" id="IPR032623">
    <property type="entry name" value="FecR_N"/>
</dbReference>
<feature type="transmembrane region" description="Helical" evidence="1">
    <location>
        <begin position="96"/>
        <end position="115"/>
    </location>
</feature>
<evidence type="ECO:0000259" key="2">
    <source>
        <dbReference type="Pfam" id="PF04773"/>
    </source>
</evidence>
<dbReference type="Pfam" id="PF16220">
    <property type="entry name" value="DUF4880"/>
    <property type="match status" value="1"/>
</dbReference>
<keyword evidence="1" id="KW-0472">Membrane</keyword>
<organism evidence="4 5">
    <name type="scientific">Acinetobacter puyangensis</name>
    <dbReference type="NCBI Taxonomy" id="1096779"/>
    <lineage>
        <taxon>Bacteria</taxon>
        <taxon>Pseudomonadati</taxon>
        <taxon>Pseudomonadota</taxon>
        <taxon>Gammaproteobacteria</taxon>
        <taxon>Moraxellales</taxon>
        <taxon>Moraxellaceae</taxon>
        <taxon>Acinetobacter</taxon>
    </lineage>
</organism>
<dbReference type="OrthoDB" id="1099576at2"/>
<sequence length="330" mass="37717">MTDELKNNPEQLDTVMLQAIDWMVLLESGLTTEQNQQDFQQWLYENPLHQQAWQNLQHDIDRPFQQLQQQSLEANLPVQAITKTVLQAKKRHTKRMLKGGTSFVIIAVLGTVLWLQQTRPLSFIQADYYTQTAEQKEIALKDGSKITLAAYSAIKVDYNAQGRNIYLLDGTLIADVKADPTRPFVIHTEQAQMEALGTEFMVQKHKNYSDLAVLQHTVKASNIHQSKVVEQGQVVRVDQDQIHDVNIAANQLASWKDGVLQVEDMPLSEFITLIKPYHNGPIYLSEQAKTIRVYGVFYLNDTDKILQILQSTQPIKVYKKLDLVYINAKS</sequence>
<dbReference type="PANTHER" id="PTHR30273">
    <property type="entry name" value="PERIPLASMIC SIGNAL SENSOR AND SIGMA FACTOR ACTIVATOR FECR-RELATED"/>
    <property type="match status" value="1"/>
</dbReference>
<dbReference type="EMBL" id="OANT01000005">
    <property type="protein sequence ID" value="SNX45497.1"/>
    <property type="molecule type" value="Genomic_DNA"/>
</dbReference>
<feature type="domain" description="FecR protein" evidence="2">
    <location>
        <begin position="127"/>
        <end position="218"/>
    </location>
</feature>
<dbReference type="PIRSF" id="PIRSF018266">
    <property type="entry name" value="FecR"/>
    <property type="match status" value="1"/>
</dbReference>
<gene>
    <name evidence="4" type="ORF">SAMN05421731_10551</name>
</gene>
<dbReference type="InterPro" id="IPR012373">
    <property type="entry name" value="Ferrdict_sens_TM"/>
</dbReference>
<dbReference type="Proteomes" id="UP000219042">
    <property type="component" value="Unassembled WGS sequence"/>
</dbReference>
<feature type="domain" description="FecR N-terminal" evidence="3">
    <location>
        <begin position="18"/>
        <end position="57"/>
    </location>
</feature>
<dbReference type="Gene3D" id="2.60.120.1440">
    <property type="match status" value="1"/>
</dbReference>
<evidence type="ECO:0000259" key="3">
    <source>
        <dbReference type="Pfam" id="PF16220"/>
    </source>
</evidence>
<name>A0A240E9U4_9GAMM</name>
<dbReference type="Pfam" id="PF04773">
    <property type="entry name" value="FecR"/>
    <property type="match status" value="1"/>
</dbReference>
<keyword evidence="5" id="KW-1185">Reference proteome</keyword>
<dbReference type="RefSeq" id="WP_097079280.1">
    <property type="nucleotide sequence ID" value="NZ_BAABHT010000005.1"/>
</dbReference>
<dbReference type="Gene3D" id="3.55.50.30">
    <property type="match status" value="1"/>
</dbReference>
<accession>A0A240E9U4</accession>
<evidence type="ECO:0000313" key="4">
    <source>
        <dbReference type="EMBL" id="SNX45497.1"/>
    </source>
</evidence>
<proteinExistence type="predicted"/>
<dbReference type="GO" id="GO:0016989">
    <property type="term" value="F:sigma factor antagonist activity"/>
    <property type="evidence" value="ECO:0007669"/>
    <property type="project" value="TreeGrafter"/>
</dbReference>
<dbReference type="AlphaFoldDB" id="A0A240E9U4"/>
<dbReference type="PANTHER" id="PTHR30273:SF2">
    <property type="entry name" value="PROTEIN FECR"/>
    <property type="match status" value="1"/>
</dbReference>